<organism evidence="2 3">
    <name type="scientific">Schistosoma margrebowiei</name>
    <dbReference type="NCBI Taxonomy" id="48269"/>
    <lineage>
        <taxon>Eukaryota</taxon>
        <taxon>Metazoa</taxon>
        <taxon>Spiralia</taxon>
        <taxon>Lophotrochozoa</taxon>
        <taxon>Platyhelminthes</taxon>
        <taxon>Trematoda</taxon>
        <taxon>Digenea</taxon>
        <taxon>Strigeidida</taxon>
        <taxon>Schistosomatoidea</taxon>
        <taxon>Schistosomatidae</taxon>
        <taxon>Schistosoma</taxon>
    </lineage>
</organism>
<sequence length="49" mass="5511">MRKAAIDRSVEVRLLISKWSHTSSVTENFLNSIRAINGVRSAQVRVVSQ</sequence>
<dbReference type="Proteomes" id="UP000277204">
    <property type="component" value="Unassembled WGS sequence"/>
</dbReference>
<dbReference type="AlphaFoldDB" id="A0A3P8E0G0"/>
<evidence type="ECO:0000259" key="1">
    <source>
        <dbReference type="Pfam" id="PF13918"/>
    </source>
</evidence>
<dbReference type="InterPro" id="IPR032803">
    <property type="entry name" value="PLDc_3"/>
</dbReference>
<keyword evidence="3" id="KW-1185">Reference proteome</keyword>
<accession>A0A3P8E0G0</accession>
<proteinExistence type="predicted"/>
<dbReference type="Pfam" id="PF13918">
    <property type="entry name" value="PLDc_3"/>
    <property type="match status" value="1"/>
</dbReference>
<gene>
    <name evidence="2" type="ORF">SMRZ_LOCUS12550</name>
</gene>
<feature type="domain" description="PLD-like" evidence="1">
    <location>
        <begin position="1"/>
        <end position="46"/>
    </location>
</feature>
<evidence type="ECO:0000313" key="2">
    <source>
        <dbReference type="EMBL" id="VDP00916.1"/>
    </source>
</evidence>
<protein>
    <recommendedName>
        <fullName evidence="1">PLD-like domain-containing protein</fullName>
    </recommendedName>
</protein>
<evidence type="ECO:0000313" key="3">
    <source>
        <dbReference type="Proteomes" id="UP000277204"/>
    </source>
</evidence>
<reference evidence="2 3" key="1">
    <citation type="submission" date="2018-11" db="EMBL/GenBank/DDBJ databases">
        <authorList>
            <consortium name="Pathogen Informatics"/>
        </authorList>
    </citation>
    <scope>NUCLEOTIDE SEQUENCE [LARGE SCALE GENOMIC DNA]</scope>
    <source>
        <strain evidence="2 3">Zambia</strain>
    </source>
</reference>
<name>A0A3P8E0G0_9TREM</name>
<dbReference type="EMBL" id="UZAI01008043">
    <property type="protein sequence ID" value="VDP00916.1"/>
    <property type="molecule type" value="Genomic_DNA"/>
</dbReference>